<dbReference type="InterPro" id="IPR039258">
    <property type="entry name" value="ZNF511"/>
</dbReference>
<dbReference type="SUPFAM" id="SSF57667">
    <property type="entry name" value="beta-beta-alpha zinc fingers"/>
    <property type="match status" value="1"/>
</dbReference>
<reference evidence="3 4" key="1">
    <citation type="submission" date="2024-06" db="EMBL/GenBank/DDBJ databases">
        <authorList>
            <person name="Kraege A."/>
            <person name="Thomma B."/>
        </authorList>
    </citation>
    <scope>NUCLEOTIDE SEQUENCE [LARGE SCALE GENOMIC DNA]</scope>
</reference>
<dbReference type="SMART" id="SM00355">
    <property type="entry name" value="ZnF_C2H2"/>
    <property type="match status" value="2"/>
</dbReference>
<proteinExistence type="predicted"/>
<name>A0ABP1G8E4_9CHLO</name>
<evidence type="ECO:0000313" key="3">
    <source>
        <dbReference type="EMBL" id="CAL5228500.1"/>
    </source>
</evidence>
<feature type="domain" description="C2H2-type" evidence="2">
    <location>
        <begin position="120"/>
        <end position="143"/>
    </location>
</feature>
<organism evidence="3 4">
    <name type="scientific">Coccomyxa viridis</name>
    <dbReference type="NCBI Taxonomy" id="1274662"/>
    <lineage>
        <taxon>Eukaryota</taxon>
        <taxon>Viridiplantae</taxon>
        <taxon>Chlorophyta</taxon>
        <taxon>core chlorophytes</taxon>
        <taxon>Trebouxiophyceae</taxon>
        <taxon>Trebouxiophyceae incertae sedis</taxon>
        <taxon>Coccomyxaceae</taxon>
        <taxon>Coccomyxa</taxon>
    </lineage>
</organism>
<dbReference type="PROSITE" id="PS00028">
    <property type="entry name" value="ZINC_FINGER_C2H2_1"/>
    <property type="match status" value="2"/>
</dbReference>
<feature type="domain" description="C2H2-type" evidence="2">
    <location>
        <begin position="82"/>
        <end position="103"/>
    </location>
</feature>
<dbReference type="PANTHER" id="PTHR21354:SF0">
    <property type="entry name" value="ZINC FINGER PROTEIN 511"/>
    <property type="match status" value="1"/>
</dbReference>
<feature type="region of interest" description="Disordered" evidence="1">
    <location>
        <begin position="1"/>
        <end position="29"/>
    </location>
</feature>
<feature type="region of interest" description="Disordered" evidence="1">
    <location>
        <begin position="160"/>
        <end position="221"/>
    </location>
</feature>
<feature type="region of interest" description="Disordered" evidence="1">
    <location>
        <begin position="236"/>
        <end position="259"/>
    </location>
</feature>
<feature type="compositionally biased region" description="Polar residues" evidence="1">
    <location>
        <begin position="13"/>
        <end position="29"/>
    </location>
</feature>
<dbReference type="PANTHER" id="PTHR21354">
    <property type="entry name" value="ZINC FINGER PROTEIN 511"/>
    <property type="match status" value="1"/>
</dbReference>
<accession>A0ABP1G8E4</accession>
<protein>
    <submittedName>
        <fullName evidence="3">G11649 protein</fullName>
    </submittedName>
</protein>
<dbReference type="Proteomes" id="UP001497392">
    <property type="component" value="Unassembled WGS sequence"/>
</dbReference>
<evidence type="ECO:0000256" key="1">
    <source>
        <dbReference type="SAM" id="MobiDB-lite"/>
    </source>
</evidence>
<keyword evidence="4" id="KW-1185">Reference proteome</keyword>
<sequence>MSGCDTQERSDTAIASSARLSEEQATQPEVQRLPMNHELFAEGNLRREVMAQQTAVSREDEPLPQHSQSGIGAMYDEHVWECTSCGHLLLTAHQLDLHVQEVHDSFFQAQAARSMKVFRCLVEGCDKKFTTPMVRKQHLADFHRFPRGYYYETLHLGKHQAHSGPLQSQGHGTSHAHSPQAKLPRPARVLGTGNDRTEDLAKPAVDVTSANESLGPASGALDAMDVDSLATGLSKLSSCDSEVPQSAAFGRRNRRRAFS</sequence>
<evidence type="ECO:0000259" key="2">
    <source>
        <dbReference type="PROSITE" id="PS00028"/>
    </source>
</evidence>
<evidence type="ECO:0000313" key="4">
    <source>
        <dbReference type="Proteomes" id="UP001497392"/>
    </source>
</evidence>
<dbReference type="EMBL" id="CAXHTA020000018">
    <property type="protein sequence ID" value="CAL5228500.1"/>
    <property type="molecule type" value="Genomic_DNA"/>
</dbReference>
<dbReference type="InterPro" id="IPR036236">
    <property type="entry name" value="Znf_C2H2_sf"/>
</dbReference>
<gene>
    <name evidence="3" type="primary">g11649</name>
    <name evidence="3" type="ORF">VP750_LOCUS10406</name>
</gene>
<comment type="caution">
    <text evidence="3">The sequence shown here is derived from an EMBL/GenBank/DDBJ whole genome shotgun (WGS) entry which is preliminary data.</text>
</comment>
<feature type="compositionally biased region" description="Basic and acidic residues" evidence="1">
    <location>
        <begin position="1"/>
        <end position="11"/>
    </location>
</feature>
<dbReference type="InterPro" id="IPR013087">
    <property type="entry name" value="Znf_C2H2_type"/>
</dbReference>
<feature type="compositionally biased region" description="Polar residues" evidence="1">
    <location>
        <begin position="165"/>
        <end position="177"/>
    </location>
</feature>